<sequence>MIVSYPILSQFFVGAIFSHTYSEKESNIEKVSQNIKKDLLQKYNEEFVIESASFNIAEDAYTFSISPKMNKSVTFDLLQKDGENSFIENYDFKKLLYNKVQAVISKSKFISQLRIAGIDEEKFEEYDQNKDFSSWPFTIYLVTSLYHDNPKNIQNNVQKLIREYANENLMSYEINLIILNEEFNKTEIERILSSDGNYNVFEKDYKDSVISVCNFNKRDNKIVSDYSCKK</sequence>
<name>A0ABZ2NIN7_9BACI</name>
<proteinExistence type="predicted"/>
<dbReference type="RefSeq" id="WP_338780236.1">
    <property type="nucleotide sequence ID" value="NZ_CP147407.1"/>
</dbReference>
<gene>
    <name evidence="1" type="ORF">WCV65_03875</name>
</gene>
<keyword evidence="2" id="KW-1185">Reference proteome</keyword>
<dbReference type="EMBL" id="CP147407">
    <property type="protein sequence ID" value="WXB97653.1"/>
    <property type="molecule type" value="Genomic_DNA"/>
</dbReference>
<organism evidence="1 2">
    <name type="scientific">Metabacillus sediminis</name>
    <dbReference type="NCBI Taxonomy" id="3117746"/>
    <lineage>
        <taxon>Bacteria</taxon>
        <taxon>Bacillati</taxon>
        <taxon>Bacillota</taxon>
        <taxon>Bacilli</taxon>
        <taxon>Bacillales</taxon>
        <taxon>Bacillaceae</taxon>
        <taxon>Metabacillus</taxon>
    </lineage>
</organism>
<dbReference type="Proteomes" id="UP001377337">
    <property type="component" value="Chromosome"/>
</dbReference>
<reference evidence="1 2" key="1">
    <citation type="submission" date="2024-02" db="EMBL/GenBank/DDBJ databases">
        <title>Seven novel Bacillus-like species.</title>
        <authorList>
            <person name="Liu G."/>
        </authorList>
    </citation>
    <scope>NUCLEOTIDE SEQUENCE [LARGE SCALE GENOMIC DNA]</scope>
    <source>
        <strain evidence="1 2">FJAT-52054</strain>
    </source>
</reference>
<accession>A0ABZ2NIN7</accession>
<evidence type="ECO:0000313" key="2">
    <source>
        <dbReference type="Proteomes" id="UP001377337"/>
    </source>
</evidence>
<protein>
    <submittedName>
        <fullName evidence="1">Uncharacterized protein</fullName>
    </submittedName>
</protein>
<evidence type="ECO:0000313" key="1">
    <source>
        <dbReference type="EMBL" id="WXB97653.1"/>
    </source>
</evidence>